<reference evidence="3" key="1">
    <citation type="journal article" date="2014" name="Genome Biol. Evol.">
        <title>Comparative genomic analysis of malaria mosquito vector-associated novel pathogen Elizabethkingia anophelis.</title>
        <authorList>
            <person name="Teo J."/>
            <person name="Tan S.Y."/>
            <person name="Liu Y."/>
            <person name="Tay M."/>
            <person name="Ding Y."/>
            <person name="Li Y."/>
            <person name="Kjelleberg S."/>
            <person name="Givskov M."/>
            <person name="Lin R.T."/>
            <person name="Yang L."/>
        </authorList>
    </citation>
    <scope>NUCLEOTIDE SEQUENCE</scope>
</reference>
<dbReference type="Pfam" id="PF07510">
    <property type="entry name" value="GmrSD_C"/>
    <property type="match status" value="1"/>
</dbReference>
<dbReference type="Pfam" id="PF03235">
    <property type="entry name" value="GmrSD_N"/>
    <property type="match status" value="1"/>
</dbReference>
<dbReference type="EMBL" id="BK010626">
    <property type="protein sequence ID" value="DAC76629.1"/>
    <property type="molecule type" value="Genomic_DNA"/>
</dbReference>
<feature type="domain" description="GmrSD restriction endonucleases N-terminal" evidence="1">
    <location>
        <begin position="23"/>
        <end position="233"/>
    </location>
</feature>
<gene>
    <name evidence="3" type="primary">DUF262</name>
</gene>
<protein>
    <recommendedName>
        <fullName evidence="4">DUF262 domain-containing protein</fullName>
    </recommendedName>
</protein>
<evidence type="ECO:0000259" key="1">
    <source>
        <dbReference type="Pfam" id="PF03235"/>
    </source>
</evidence>
<dbReference type="InterPro" id="IPR004919">
    <property type="entry name" value="GmrSD_N"/>
</dbReference>
<sequence length="596" mass="71083">MSNSTNNIQIQFNYLDVENCFKNFYVVPDYQREYVWTEVQINQLLDDIYEEFDFNPNKEYFIGSTVVFKNNDGFYELIDGQQRTTSIFLIICAFKKIYREREIDTDTIERMIKDKTVNSLGDSVDCYKLELQYKDSSNILSKIANNLERPENLTGSAERLYNAYENVISFLKNRFKEDEDPVQLKKFFVYIFRKLRFIQIETPEINDALKIFETINERGVGLNPMDLLKNLLFRQVNRNDFNSLKDKWKTLIKLLEKNNEKPLRFLRYFIMSNYKVNNQRGEEIIREEEIYKWFIRPENVAQCNYEKEPFEFVELLLENATCYINFFKGLNKDGSKNVYLDNISKLGGGAFKQHLILFLAGRNLPQDLFNHFAKQIETLVFYYFITKEPTKEFERNFSKWAKSVLRIRSREELNNFVKENIQPVITSKENEYKIYFTETRQNNLQQYRIRYILAKIAQYLDQERLGSYIPQVLDNYITKGVEIEHILPFNPTESLRNEIGEEYDDLKIRLGNLTLLEKTMNIVVGNDFFSKKVIEYSKSPFYISKSIAGLDTIGINSSVTRLNLKLRSYEYWNKETIIDRQNLLYELSKDIWKIEI</sequence>
<feature type="domain" description="GmrSD restriction endonucleases C-terminal" evidence="2">
    <location>
        <begin position="428"/>
        <end position="586"/>
    </location>
</feature>
<dbReference type="AlphaFoldDB" id="A0A455ZIE7"/>
<name>A0A455ZIE7_9FLAO</name>
<evidence type="ECO:0008006" key="4">
    <source>
        <dbReference type="Google" id="ProtNLM"/>
    </source>
</evidence>
<evidence type="ECO:0000313" key="3">
    <source>
        <dbReference type="EMBL" id="DAC76629.1"/>
    </source>
</evidence>
<reference evidence="3" key="2">
    <citation type="journal article" date="2014" name="PLoS ONE">
        <title>Insights from the genome annotation of Elizabethkingia anophelis from the malaria vector Anopheles gambiae.</title>
        <authorList>
            <person name="Kukutla P."/>
            <person name="Lindberg B.G."/>
            <person name="Pei D."/>
            <person name="Rayl M."/>
            <person name="Yu W."/>
            <person name="Steritz M."/>
            <person name="Faye I."/>
            <person name="Xu J."/>
        </authorList>
    </citation>
    <scope>NUCLEOTIDE SEQUENCE</scope>
</reference>
<proteinExistence type="predicted"/>
<organism evidence="3">
    <name type="scientific">Elizabethkingia anophelis</name>
    <dbReference type="NCBI Taxonomy" id="1117645"/>
    <lineage>
        <taxon>Bacteria</taxon>
        <taxon>Pseudomonadati</taxon>
        <taxon>Bacteroidota</taxon>
        <taxon>Flavobacteriia</taxon>
        <taxon>Flavobacteriales</taxon>
        <taxon>Weeksellaceae</taxon>
        <taxon>Elizabethkingia</taxon>
    </lineage>
</organism>
<reference evidence="3" key="8">
    <citation type="journal article" date="2018" name="J. ISSAAS">
        <title>In Silico Identification of Three Types of Integrative and Conjugative Elements (ICEs) in Elizabethkingia anophelis Strains Isolated from Around the World.</title>
        <authorList>
            <person name="Xu J."/>
            <person name="Pei D."/>
            <person name="Nicholson A."/>
            <person name="Lan Y."/>
            <person name="Xia Q."/>
        </authorList>
    </citation>
    <scope>NUCLEOTIDE SEQUENCE</scope>
</reference>
<reference evidence="3" key="7">
    <citation type="journal article" date="2017" name="Sci. Rep.">
        <title>Genomic features, phylogenetic relationships, and comparative genomics of Elizabethkingia anophelis strain EM361-97 isolated in Taiwan.</title>
        <authorList>
            <person name="Lin J.N."/>
            <person name="Lai C.H."/>
            <person name="Yang C.H."/>
            <person name="Huang Y.H."/>
            <person name="Lin H.H."/>
        </authorList>
    </citation>
    <scope>NUCLEOTIDE SEQUENCE</scope>
</reference>
<evidence type="ECO:0000259" key="2">
    <source>
        <dbReference type="Pfam" id="PF07510"/>
    </source>
</evidence>
<reference evidence="3" key="4">
    <citation type="journal article" date="2016" name="Sci. Rep.">
        <title>Genomic epidemiology and global diversity of the emerging bacterial pathogen Elizabethkingia anophelis.</title>
        <authorList>
            <person name="Breurec S."/>
            <person name="Criscuolo A."/>
            <person name="Diancourt L."/>
            <person name="Rendueles O."/>
            <person name="Vandenbogaert M."/>
            <person name="Passet V."/>
            <person name="Caro V."/>
            <person name="Rocha E.P."/>
            <person name="Touchon M."/>
            <person name="Brisse S."/>
        </authorList>
    </citation>
    <scope>NUCLEOTIDE SEQUENCE</scope>
</reference>
<reference evidence="3" key="5">
    <citation type="journal article" date="2017" name="Genome Announc.">
        <title>Complete Circularized Genome Sequences of Four Strains of Elizabethkingia anophelis, Including Two Novel Strains Isolated from Wild-Caught Anopheles sinensis.</title>
        <authorList>
            <person name="Pei D."/>
            <person name="Nicholson A.C."/>
            <person name="Jiang J."/>
            <person name="Chen H."/>
            <person name="Whitney A.M."/>
            <person name="Villarma A."/>
            <person name="Bell M."/>
            <person name="Humrighouse B."/>
            <person name="Rowe L.A."/>
            <person name="Sheth M."/>
            <person name="Batra D."/>
            <person name="Juieng P."/>
            <person name="Loparev V.N."/>
            <person name="McQuiston J.R."/>
            <person name="Lan Y."/>
            <person name="Ma Y."/>
            <person name="Xu J."/>
        </authorList>
    </citation>
    <scope>NUCLEOTIDE SEQUENCE</scope>
</reference>
<dbReference type="RefSeq" id="WP_024566220.1">
    <property type="nucleotide sequence ID" value="NZ_FTPG01000047.1"/>
</dbReference>
<dbReference type="PANTHER" id="PTHR35149:SF2">
    <property type="entry name" value="DUF262 DOMAIN-CONTAINING PROTEIN"/>
    <property type="match status" value="1"/>
</dbReference>
<accession>A0A455ZIE7</accession>
<dbReference type="PANTHER" id="PTHR35149">
    <property type="entry name" value="SLL5132 PROTEIN"/>
    <property type="match status" value="1"/>
</dbReference>
<dbReference type="InterPro" id="IPR011089">
    <property type="entry name" value="GmrSD_C"/>
</dbReference>
<reference evidence="3" key="6">
    <citation type="journal article" date="2017" name="Nat. Commun.">
        <title>Evolutionary dynamics and genomic features of the Elizabethkingia anophelis 2015 to 2016 Wisconsin outbreak strain.</title>
        <authorList>
            <person name="Perrin A."/>
            <person name="Larsonneur E."/>
            <person name="Nicholson A.C."/>
            <person name="Edwards D.J."/>
            <person name="Gundlach K.M."/>
            <person name="Whitney A.M."/>
            <person name="Gulvik C.A."/>
            <person name="Bell M.E."/>
            <person name="Rendueles O."/>
            <person name="Cury J."/>
            <person name="Hugon P."/>
            <person name="Clermont D."/>
            <person name="Enouf V."/>
            <person name="Loparev V."/>
            <person name="Juieng P."/>
            <person name="Monson T."/>
            <person name="Warshauer D."/>
            <person name="Elbadawi L.I."/>
            <person name="Walters M.S."/>
            <person name="Crist M.B."/>
            <person name="Noble-Wang J."/>
            <person name="Borlaug G."/>
            <person name="Rocha E.P.C."/>
            <person name="Criscuolo A."/>
            <person name="Touchon M."/>
            <person name="Davis J.P."/>
            <person name="Holt K.E."/>
            <person name="McQuiston J.R."/>
            <person name="Brisse S."/>
        </authorList>
    </citation>
    <scope>NUCLEOTIDE SEQUENCE</scope>
</reference>
<reference evidence="3" key="3">
    <citation type="journal article" date="2016" name="Genome Announc.">
        <title>Complete Genome Sequences of Four Strains from the 2015-2016 Elizabethkingia anophelis Outbreak.</title>
        <authorList>
            <person name="Nicholson A.C."/>
            <person name="Whitney A.M."/>
            <person name="Emery B.D."/>
            <person name="Bell M.E."/>
            <person name="Gartin J.T."/>
            <person name="Humrighouse B.W."/>
            <person name="Loparev V.N."/>
            <person name="Batra D."/>
            <person name="Sheth M."/>
            <person name="Rowe L.A."/>
            <person name="Juieng P."/>
            <person name="Knipe K."/>
            <person name="Gulvik C."/>
            <person name="McQuiston J.R."/>
        </authorList>
    </citation>
    <scope>NUCLEOTIDE SEQUENCE</scope>
</reference>